<dbReference type="OrthoDB" id="79367at2759"/>
<accession>A0A2P6V4Z4</accession>
<comment type="caution">
    <text evidence="3">The sequence shown here is derived from an EMBL/GenBank/DDBJ whole genome shotgun (WGS) entry which is preliminary data.</text>
</comment>
<dbReference type="Pfam" id="PF04818">
    <property type="entry name" value="CID"/>
    <property type="match status" value="1"/>
</dbReference>
<dbReference type="InterPro" id="IPR008942">
    <property type="entry name" value="ENTH_VHS"/>
</dbReference>
<dbReference type="Proteomes" id="UP000239649">
    <property type="component" value="Unassembled WGS sequence"/>
</dbReference>
<feature type="compositionally biased region" description="Low complexity" evidence="1">
    <location>
        <begin position="283"/>
        <end position="311"/>
    </location>
</feature>
<protein>
    <submittedName>
        <fullName evidence="3">Splicing arginine serine-rich 15</fullName>
    </submittedName>
</protein>
<feature type="compositionally biased region" description="Low complexity" evidence="1">
    <location>
        <begin position="176"/>
        <end position="188"/>
    </location>
</feature>
<dbReference type="InterPro" id="IPR006569">
    <property type="entry name" value="CID_dom"/>
</dbReference>
<name>A0A2P6V4Z4_9CHLO</name>
<feature type="region of interest" description="Disordered" evidence="1">
    <location>
        <begin position="166"/>
        <end position="203"/>
    </location>
</feature>
<gene>
    <name evidence="3" type="ORF">C2E20_7361</name>
</gene>
<sequence length="333" mass="33609">MDGGGGSGGRRPAWESQRGSWGREEQFRGLLQKAARKASRESIDTIADIAIRDDKVAYKAVVALIMHEMKALKPAYRLKLFFVASAILRQSRARRGERDKYAPRFKPLLNSLADLLAPLAADQLASVLKVLDVWWRDEVFDAPTVAALQTRLKGLLMASQAGGGAAGSSGGGGAQGMAASASGAGAAAPQHSSPAVLRRSPLSPGSLSGGGVAVGAASSLGPAAAPAAPAQPSQASLATGGTTAAFASATESLGSRPPSQPSVPLHTVGSSSQLMQQGGDAYDPLGIDLPPLPAAPAAAAPAAGATSAGADVHGPVASSGRKRKSRWDATDAQ</sequence>
<dbReference type="AlphaFoldDB" id="A0A2P6V4Z4"/>
<feature type="domain" description="CID" evidence="2">
    <location>
        <begin position="19"/>
        <end position="156"/>
    </location>
</feature>
<dbReference type="PROSITE" id="PS51391">
    <property type="entry name" value="CID"/>
    <property type="match status" value="1"/>
</dbReference>
<dbReference type="Gene3D" id="1.25.40.90">
    <property type="match status" value="1"/>
</dbReference>
<evidence type="ECO:0000256" key="1">
    <source>
        <dbReference type="SAM" id="MobiDB-lite"/>
    </source>
</evidence>
<evidence type="ECO:0000313" key="3">
    <source>
        <dbReference type="EMBL" id="PSC69158.1"/>
    </source>
</evidence>
<dbReference type="STRING" id="554055.A0A2P6V4Z4"/>
<evidence type="ECO:0000259" key="2">
    <source>
        <dbReference type="PROSITE" id="PS51391"/>
    </source>
</evidence>
<evidence type="ECO:0000313" key="4">
    <source>
        <dbReference type="Proteomes" id="UP000239649"/>
    </source>
</evidence>
<dbReference type="EMBL" id="LHPF02000029">
    <property type="protein sequence ID" value="PSC69158.1"/>
    <property type="molecule type" value="Genomic_DNA"/>
</dbReference>
<feature type="region of interest" description="Disordered" evidence="1">
    <location>
        <begin position="1"/>
        <end position="23"/>
    </location>
</feature>
<dbReference type="SUPFAM" id="SSF48464">
    <property type="entry name" value="ENTH/VHS domain"/>
    <property type="match status" value="1"/>
</dbReference>
<feature type="region of interest" description="Disordered" evidence="1">
    <location>
        <begin position="249"/>
        <end position="333"/>
    </location>
</feature>
<dbReference type="SMART" id="SM00582">
    <property type="entry name" value="RPR"/>
    <property type="match status" value="1"/>
</dbReference>
<reference evidence="3 4" key="1">
    <citation type="journal article" date="2018" name="Plant J.">
        <title>Genome sequences of Chlorella sorokiniana UTEX 1602 and Micractinium conductrix SAG 241.80: implications to maltose excretion by a green alga.</title>
        <authorList>
            <person name="Arriola M.B."/>
            <person name="Velmurugan N."/>
            <person name="Zhang Y."/>
            <person name="Plunkett M.H."/>
            <person name="Hondzo H."/>
            <person name="Barney B.M."/>
        </authorList>
    </citation>
    <scope>NUCLEOTIDE SEQUENCE [LARGE SCALE GENOMIC DNA]</scope>
    <source>
        <strain evidence="3 4">SAG 241.80</strain>
    </source>
</reference>
<proteinExistence type="predicted"/>
<feature type="region of interest" description="Disordered" evidence="1">
    <location>
        <begin position="222"/>
        <end position="241"/>
    </location>
</feature>
<keyword evidence="4" id="KW-1185">Reference proteome</keyword>
<organism evidence="3 4">
    <name type="scientific">Micractinium conductrix</name>
    <dbReference type="NCBI Taxonomy" id="554055"/>
    <lineage>
        <taxon>Eukaryota</taxon>
        <taxon>Viridiplantae</taxon>
        <taxon>Chlorophyta</taxon>
        <taxon>core chlorophytes</taxon>
        <taxon>Trebouxiophyceae</taxon>
        <taxon>Chlorellales</taxon>
        <taxon>Chlorellaceae</taxon>
        <taxon>Chlorella clade</taxon>
        <taxon>Micractinium</taxon>
    </lineage>
</organism>
<feature type="compositionally biased region" description="Gly residues" evidence="1">
    <location>
        <begin position="166"/>
        <end position="175"/>
    </location>
</feature>